<comment type="caution">
    <text evidence="1">The sequence shown here is derived from an EMBL/GenBank/DDBJ whole genome shotgun (WGS) entry which is preliminary data.</text>
</comment>
<gene>
    <name evidence="1" type="ORF">MNOR_LOCUS10816</name>
</gene>
<organism evidence="1 2">
    <name type="scientific">Meganyctiphanes norvegica</name>
    <name type="common">Northern krill</name>
    <name type="synonym">Thysanopoda norvegica</name>
    <dbReference type="NCBI Taxonomy" id="48144"/>
    <lineage>
        <taxon>Eukaryota</taxon>
        <taxon>Metazoa</taxon>
        <taxon>Ecdysozoa</taxon>
        <taxon>Arthropoda</taxon>
        <taxon>Crustacea</taxon>
        <taxon>Multicrustacea</taxon>
        <taxon>Malacostraca</taxon>
        <taxon>Eumalacostraca</taxon>
        <taxon>Eucarida</taxon>
        <taxon>Euphausiacea</taxon>
        <taxon>Euphausiidae</taxon>
        <taxon>Meganyctiphanes</taxon>
    </lineage>
</organism>
<sequence length="168" mass="19511">MIFFDLKIVDEYVNIMLCGSRIRNIADEKHIGHVFDTGFKNSLNLINIENVIRDMKVRINTISAQFNPVSWKSKTTIFNSQCLSLYGCQLCRLDNSKVDQLCTKWKVCCRRLLNLSPRTRSRFIHYLMGTAPILDIIMYRMLSFFIAGLNNEDNLISNFFKNTLLANT</sequence>
<protein>
    <submittedName>
        <fullName evidence="1">Uncharacterized protein</fullName>
    </submittedName>
</protein>
<dbReference type="AlphaFoldDB" id="A0AAV2QD87"/>
<reference evidence="1 2" key="1">
    <citation type="submission" date="2024-05" db="EMBL/GenBank/DDBJ databases">
        <authorList>
            <person name="Wallberg A."/>
        </authorList>
    </citation>
    <scope>NUCLEOTIDE SEQUENCE [LARGE SCALE GENOMIC DNA]</scope>
</reference>
<dbReference type="EMBL" id="CAXKWB010005556">
    <property type="protein sequence ID" value="CAL4078999.1"/>
    <property type="molecule type" value="Genomic_DNA"/>
</dbReference>
<evidence type="ECO:0000313" key="1">
    <source>
        <dbReference type="EMBL" id="CAL4078999.1"/>
    </source>
</evidence>
<proteinExistence type="predicted"/>
<dbReference type="Proteomes" id="UP001497623">
    <property type="component" value="Unassembled WGS sequence"/>
</dbReference>
<keyword evidence="2" id="KW-1185">Reference proteome</keyword>
<evidence type="ECO:0000313" key="2">
    <source>
        <dbReference type="Proteomes" id="UP001497623"/>
    </source>
</evidence>
<feature type="non-terminal residue" evidence="1">
    <location>
        <position position="168"/>
    </location>
</feature>
<accession>A0AAV2QD87</accession>
<name>A0AAV2QD87_MEGNR</name>